<evidence type="ECO:0000313" key="2">
    <source>
        <dbReference type="EMBL" id="KDS47897.1"/>
    </source>
</evidence>
<dbReference type="GO" id="GO:0044550">
    <property type="term" value="P:secondary metabolite biosynthetic process"/>
    <property type="evidence" value="ECO:0007669"/>
    <property type="project" value="TreeGrafter"/>
</dbReference>
<dbReference type="GO" id="GO:0031177">
    <property type="term" value="F:phosphopantetheine binding"/>
    <property type="evidence" value="ECO:0007669"/>
    <property type="project" value="TreeGrafter"/>
</dbReference>
<dbReference type="InterPro" id="IPR045851">
    <property type="entry name" value="AMP-bd_C_sf"/>
</dbReference>
<dbReference type="SUPFAM" id="SSF56801">
    <property type="entry name" value="Acetyl-CoA synthetase-like"/>
    <property type="match status" value="1"/>
</dbReference>
<protein>
    <submittedName>
        <fullName evidence="2">Amino acid adenylation domain protein</fullName>
    </submittedName>
</protein>
<dbReference type="InterPro" id="IPR000873">
    <property type="entry name" value="AMP-dep_synth/lig_dom"/>
</dbReference>
<name>A0A078RUF6_BACUN</name>
<feature type="domain" description="AMP-dependent synthetase/ligase" evidence="1">
    <location>
        <begin position="17"/>
        <end position="364"/>
    </location>
</feature>
<dbReference type="PANTHER" id="PTHR45527:SF1">
    <property type="entry name" value="FATTY ACID SYNTHASE"/>
    <property type="match status" value="1"/>
</dbReference>
<dbReference type="PANTHER" id="PTHR45527">
    <property type="entry name" value="NONRIBOSOMAL PEPTIDE SYNTHETASE"/>
    <property type="match status" value="1"/>
</dbReference>
<dbReference type="Gene3D" id="3.40.50.12780">
    <property type="entry name" value="N-terminal domain of ligase-like"/>
    <property type="match status" value="1"/>
</dbReference>
<accession>A0A078RUF6</accession>
<evidence type="ECO:0000259" key="1">
    <source>
        <dbReference type="Pfam" id="PF00501"/>
    </source>
</evidence>
<gene>
    <name evidence="2" type="ORF">M094_2828</name>
</gene>
<dbReference type="GO" id="GO:0043041">
    <property type="term" value="P:amino acid activation for nonribosomal peptide biosynthetic process"/>
    <property type="evidence" value="ECO:0007669"/>
    <property type="project" value="TreeGrafter"/>
</dbReference>
<evidence type="ECO:0000313" key="3">
    <source>
        <dbReference type="Proteomes" id="UP000028013"/>
    </source>
</evidence>
<dbReference type="Proteomes" id="UP000028013">
    <property type="component" value="Unassembled WGS sequence"/>
</dbReference>
<dbReference type="EMBL" id="JNHN01000184">
    <property type="protein sequence ID" value="KDS47897.1"/>
    <property type="molecule type" value="Genomic_DNA"/>
</dbReference>
<dbReference type="PATRIC" id="fig|1339349.3.peg.3892"/>
<dbReference type="Gene3D" id="3.30.300.30">
    <property type="match status" value="1"/>
</dbReference>
<comment type="caution">
    <text evidence="2">The sequence shown here is derived from an EMBL/GenBank/DDBJ whole genome shotgun (WGS) entry which is preliminary data.</text>
</comment>
<dbReference type="GO" id="GO:0005737">
    <property type="term" value="C:cytoplasm"/>
    <property type="evidence" value="ECO:0007669"/>
    <property type="project" value="TreeGrafter"/>
</dbReference>
<dbReference type="NCBIfam" id="TIGR01733">
    <property type="entry name" value="AA-adenyl-dom"/>
    <property type="match status" value="1"/>
</dbReference>
<reference evidence="2 3" key="1">
    <citation type="submission" date="2014-04" db="EMBL/GenBank/DDBJ databases">
        <authorList>
            <person name="Sears C."/>
            <person name="Carroll K."/>
            <person name="Sack B.R."/>
            <person name="Qadri F."/>
            <person name="Myers L.L."/>
            <person name="Chung G.-T."/>
            <person name="Escheverria P."/>
            <person name="Fraser C.M."/>
            <person name="Sadzewicz L."/>
            <person name="Shefchek K.A."/>
            <person name="Tallon L."/>
            <person name="Das S.P."/>
            <person name="Daugherty S."/>
            <person name="Mongodin E.F."/>
        </authorList>
    </citation>
    <scope>NUCLEOTIDE SEQUENCE [LARGE SCALE GENOMIC DNA]</scope>
    <source>
        <strain evidence="2 3">3978 T3 ii</strain>
    </source>
</reference>
<organism evidence="2 3">
    <name type="scientific">Bacteroides uniformis str. 3978 T3 ii</name>
    <dbReference type="NCBI Taxonomy" id="1339349"/>
    <lineage>
        <taxon>Bacteria</taxon>
        <taxon>Pseudomonadati</taxon>
        <taxon>Bacteroidota</taxon>
        <taxon>Bacteroidia</taxon>
        <taxon>Bacteroidales</taxon>
        <taxon>Bacteroidaceae</taxon>
        <taxon>Bacteroides</taxon>
    </lineage>
</organism>
<dbReference type="RefSeq" id="WP_039164146.1">
    <property type="nucleotide sequence ID" value="NZ_JNHN01000184.1"/>
</dbReference>
<dbReference type="CDD" id="cd05930">
    <property type="entry name" value="A_NRPS"/>
    <property type="match status" value="1"/>
</dbReference>
<dbReference type="InterPro" id="IPR010071">
    <property type="entry name" value="AA_adenyl_dom"/>
</dbReference>
<proteinExistence type="predicted"/>
<sequence>MKKYPNDLIGDIMKAFGKYADRPAFVIEDTACTYGELATCVQKISSLFKDREDKIIGIVAENRLETYASILSALICGKTYVILHPSYPKHRNDRIADSAGIRLVLHTENIHVLNLDTRNLELICTSEIEQAENSATFHAAEDILHTAEEENAYIIFPSGSTGEPKGVPIPRRNLNAFYTAYHRLDWQLDENDRMLQMFELTFDVSIVSFLYPLTLGACIYTVSPEGVKYINVIETLEKYDLTFAAVAPSLLQLLRPYFPEIHLPALRYLVVTAEASDAELLDAFRKCVPNASFINLYGPTEGTIYCTAYRIPVTSCKHHNGMTAIGRPFEGIDALIMDNDGRPLPTGETGELWISGNQVMGGYWNAPEKNGECLVETANGKVYYKTGDLCRMDADGDIIYCGRKDSQIKIQGFRIELSEIEHVAKNFFNGECRVVVIPKYDNGNQCELHLVVEKKQLDKQQMEEYLYSRLPYYMIPKHMHCLEQFPLNTSSKTDRKKIQELI</sequence>
<dbReference type="AlphaFoldDB" id="A0A078RUF6"/>
<dbReference type="InterPro" id="IPR042099">
    <property type="entry name" value="ANL_N_sf"/>
</dbReference>
<dbReference type="Pfam" id="PF00501">
    <property type="entry name" value="AMP-binding"/>
    <property type="match status" value="1"/>
</dbReference>